<organism evidence="2 3">
    <name type="scientific">Xylocopa violacea</name>
    <name type="common">Violet carpenter bee</name>
    <name type="synonym">Apis violacea</name>
    <dbReference type="NCBI Taxonomy" id="135666"/>
    <lineage>
        <taxon>Eukaryota</taxon>
        <taxon>Metazoa</taxon>
        <taxon>Ecdysozoa</taxon>
        <taxon>Arthropoda</taxon>
        <taxon>Hexapoda</taxon>
        <taxon>Insecta</taxon>
        <taxon>Pterygota</taxon>
        <taxon>Neoptera</taxon>
        <taxon>Endopterygota</taxon>
        <taxon>Hymenoptera</taxon>
        <taxon>Apocrita</taxon>
        <taxon>Aculeata</taxon>
        <taxon>Apoidea</taxon>
        <taxon>Anthophila</taxon>
        <taxon>Apidae</taxon>
        <taxon>Xylocopa</taxon>
        <taxon>Xylocopa</taxon>
    </lineage>
</organism>
<gene>
    <name evidence="2" type="ORF">XYLVIOL_LOCUS857</name>
</gene>
<feature type="signal peptide" evidence="1">
    <location>
        <begin position="1"/>
        <end position="19"/>
    </location>
</feature>
<feature type="chain" id="PRO_5046105523" evidence="1">
    <location>
        <begin position="20"/>
        <end position="261"/>
    </location>
</feature>
<dbReference type="EMBL" id="CAXAJV020001281">
    <property type="protein sequence ID" value="CAL7934106.1"/>
    <property type="molecule type" value="Genomic_DNA"/>
</dbReference>
<keyword evidence="3" id="KW-1185">Reference proteome</keyword>
<keyword evidence="1" id="KW-0732">Signal</keyword>
<comment type="caution">
    <text evidence="2">The sequence shown here is derived from an EMBL/GenBank/DDBJ whole genome shotgun (WGS) entry which is preliminary data.</text>
</comment>
<reference evidence="2 3" key="1">
    <citation type="submission" date="2024-08" db="EMBL/GenBank/DDBJ databases">
        <authorList>
            <person name="Will J Nash"/>
            <person name="Angela Man"/>
            <person name="Seanna McTaggart"/>
            <person name="Kendall Baker"/>
            <person name="Tom Barker"/>
            <person name="Leah Catchpole"/>
            <person name="Alex Durrant"/>
            <person name="Karim Gharbi"/>
            <person name="Naomi Irish"/>
            <person name="Gemy Kaithakottil"/>
            <person name="Debby Ku"/>
            <person name="Aaliyah Providence"/>
            <person name="Felix Shaw"/>
            <person name="David Swarbreck"/>
            <person name="Chris Watkins"/>
            <person name="Ann M. McCartney"/>
            <person name="Giulio Formenti"/>
            <person name="Alice Mouton"/>
            <person name="Noel Vella"/>
            <person name="Bjorn M von Reumont"/>
            <person name="Adriana Vella"/>
            <person name="Wilfried Haerty"/>
        </authorList>
    </citation>
    <scope>NUCLEOTIDE SEQUENCE [LARGE SCALE GENOMIC DNA]</scope>
</reference>
<name>A0ABP1MZF6_XYLVO</name>
<accession>A0ABP1MZF6</accession>
<evidence type="ECO:0000313" key="2">
    <source>
        <dbReference type="EMBL" id="CAL7934106.1"/>
    </source>
</evidence>
<evidence type="ECO:0000313" key="3">
    <source>
        <dbReference type="Proteomes" id="UP001642520"/>
    </source>
</evidence>
<proteinExistence type="predicted"/>
<sequence>MTRKVFIVILLLLILTSDGTSFGRKRFTKCRRDKVQIFDKNDENSTSDYYYSCDPTEFGIVQKIPYLRSCPACDRIEIDFSSACIRCGMCLAIADKINQTLLKVHEELPSACLNDTEIELLLRTICDYSFQYYSLREIDEKRYISDRLPGSIMVTTSADGLWGKKLRDLCHYYLDEIGEVSLYEQWQQWCNDDEKYPDLINVMCRSTYGILRDCRSMDDTKKYESPFKAFNAKVKITATYDKYEKRDCKCAEQRKKHCQQN</sequence>
<protein>
    <submittedName>
        <fullName evidence="2">Uncharacterized protein</fullName>
    </submittedName>
</protein>
<evidence type="ECO:0000256" key="1">
    <source>
        <dbReference type="SAM" id="SignalP"/>
    </source>
</evidence>
<dbReference type="Proteomes" id="UP001642520">
    <property type="component" value="Unassembled WGS sequence"/>
</dbReference>